<comment type="caution">
    <text evidence="1">The sequence shown here is derived from an EMBL/GenBank/DDBJ whole genome shotgun (WGS) entry which is preliminary data.</text>
</comment>
<gene>
    <name evidence="1" type="ORF">EZS28_000635</name>
</gene>
<accession>A0A5J4XAB2</accession>
<sequence>MPPTDSKIKEILTPDQSACRYLLDIVSEDEYVVKESANFLLSEPQLIRIIAQTFQVVEVQVSLNVEDKGCCGIFKHDGTRTINDISINNVKILTYDIDIFNLLRDSYKISASKGLMAVLSQIH</sequence>
<dbReference type="EMBL" id="SNRW01000054">
    <property type="protein sequence ID" value="KAA6403842.1"/>
    <property type="molecule type" value="Genomic_DNA"/>
</dbReference>
<name>A0A5J4XAB2_9EUKA</name>
<dbReference type="Proteomes" id="UP000324800">
    <property type="component" value="Unassembled WGS sequence"/>
</dbReference>
<evidence type="ECO:0000313" key="2">
    <source>
        <dbReference type="Proteomes" id="UP000324800"/>
    </source>
</evidence>
<organism evidence="1 2">
    <name type="scientific">Streblomastix strix</name>
    <dbReference type="NCBI Taxonomy" id="222440"/>
    <lineage>
        <taxon>Eukaryota</taxon>
        <taxon>Metamonada</taxon>
        <taxon>Preaxostyla</taxon>
        <taxon>Oxymonadida</taxon>
        <taxon>Streblomastigidae</taxon>
        <taxon>Streblomastix</taxon>
    </lineage>
</organism>
<evidence type="ECO:0000313" key="1">
    <source>
        <dbReference type="EMBL" id="KAA6403842.1"/>
    </source>
</evidence>
<protein>
    <submittedName>
        <fullName evidence="1">Uncharacterized protein</fullName>
    </submittedName>
</protein>
<dbReference type="AlphaFoldDB" id="A0A5J4XAB2"/>
<proteinExistence type="predicted"/>
<reference evidence="1 2" key="1">
    <citation type="submission" date="2019-03" db="EMBL/GenBank/DDBJ databases">
        <title>Single cell metagenomics reveals metabolic interactions within the superorganism composed of flagellate Streblomastix strix and complex community of Bacteroidetes bacteria on its surface.</title>
        <authorList>
            <person name="Treitli S.C."/>
            <person name="Kolisko M."/>
            <person name="Husnik F."/>
            <person name="Keeling P."/>
            <person name="Hampl V."/>
        </authorList>
    </citation>
    <scope>NUCLEOTIDE SEQUENCE [LARGE SCALE GENOMIC DNA]</scope>
    <source>
        <strain evidence="1">ST1C</strain>
    </source>
</reference>